<protein>
    <submittedName>
        <fullName evidence="1">Uncharacterized protein</fullName>
    </submittedName>
</protein>
<dbReference type="AlphaFoldDB" id="A0A9P0GZ59"/>
<gene>
    <name evidence="1" type="ORF">NEZAVI_LOCUS3821</name>
</gene>
<evidence type="ECO:0000313" key="2">
    <source>
        <dbReference type="Proteomes" id="UP001152798"/>
    </source>
</evidence>
<name>A0A9P0GZ59_NEZVI</name>
<organism evidence="1 2">
    <name type="scientific">Nezara viridula</name>
    <name type="common">Southern green stink bug</name>
    <name type="synonym">Cimex viridulus</name>
    <dbReference type="NCBI Taxonomy" id="85310"/>
    <lineage>
        <taxon>Eukaryota</taxon>
        <taxon>Metazoa</taxon>
        <taxon>Ecdysozoa</taxon>
        <taxon>Arthropoda</taxon>
        <taxon>Hexapoda</taxon>
        <taxon>Insecta</taxon>
        <taxon>Pterygota</taxon>
        <taxon>Neoptera</taxon>
        <taxon>Paraneoptera</taxon>
        <taxon>Hemiptera</taxon>
        <taxon>Heteroptera</taxon>
        <taxon>Panheteroptera</taxon>
        <taxon>Pentatomomorpha</taxon>
        <taxon>Pentatomoidea</taxon>
        <taxon>Pentatomidae</taxon>
        <taxon>Pentatominae</taxon>
        <taxon>Nezara</taxon>
    </lineage>
</organism>
<proteinExistence type="predicted"/>
<dbReference type="EMBL" id="OV725078">
    <property type="protein sequence ID" value="CAH1393104.1"/>
    <property type="molecule type" value="Genomic_DNA"/>
</dbReference>
<evidence type="ECO:0000313" key="1">
    <source>
        <dbReference type="EMBL" id="CAH1393104.1"/>
    </source>
</evidence>
<sequence length="71" mass="7921">MMVCPHTTLKKPRKSLEEWNEVVILPQLWFGGECALMAPQSSIFVGQFNSAVAAKEHSRVHLCLGLALRKS</sequence>
<dbReference type="Proteomes" id="UP001152798">
    <property type="component" value="Chromosome 2"/>
</dbReference>
<reference evidence="1" key="1">
    <citation type="submission" date="2022-01" db="EMBL/GenBank/DDBJ databases">
        <authorList>
            <person name="King R."/>
        </authorList>
    </citation>
    <scope>NUCLEOTIDE SEQUENCE</scope>
</reference>
<accession>A0A9P0GZ59</accession>
<keyword evidence="2" id="KW-1185">Reference proteome</keyword>